<evidence type="ECO:0000256" key="11">
    <source>
        <dbReference type="RuleBase" id="RU003357"/>
    </source>
</evidence>
<dbReference type="PANTHER" id="PTHR32552:SF82">
    <property type="entry name" value="FCUA PROTEIN"/>
    <property type="match status" value="1"/>
</dbReference>
<dbReference type="PATRIC" id="fig|46429.4.peg.571"/>
<dbReference type="InterPro" id="IPR000531">
    <property type="entry name" value="Beta-barrel_TonB"/>
</dbReference>
<evidence type="ECO:0000256" key="9">
    <source>
        <dbReference type="ARBA" id="ARBA00023237"/>
    </source>
</evidence>
<feature type="domain" description="TonB-dependent receptor plug" evidence="13">
    <location>
        <begin position="55"/>
        <end position="154"/>
    </location>
</feature>
<dbReference type="EMBL" id="JFHR01000003">
    <property type="protein sequence ID" value="KEQ55036.1"/>
    <property type="molecule type" value="Genomic_DNA"/>
</dbReference>
<evidence type="ECO:0000256" key="7">
    <source>
        <dbReference type="ARBA" id="ARBA00023136"/>
    </source>
</evidence>
<dbReference type="eggNOG" id="COG4773">
    <property type="taxonomic scope" value="Bacteria"/>
</dbReference>
<dbReference type="AlphaFoldDB" id="A0A081RIL3"/>
<dbReference type="CDD" id="cd01347">
    <property type="entry name" value="ligand_gated_channel"/>
    <property type="match status" value="1"/>
</dbReference>
<dbReference type="Gene3D" id="2.170.130.10">
    <property type="entry name" value="TonB-dependent receptor, plug domain"/>
    <property type="match status" value="1"/>
</dbReference>
<evidence type="ECO:0000256" key="5">
    <source>
        <dbReference type="ARBA" id="ARBA00022692"/>
    </source>
</evidence>
<evidence type="ECO:0000256" key="6">
    <source>
        <dbReference type="ARBA" id="ARBA00023077"/>
    </source>
</evidence>
<keyword evidence="6 11" id="KW-0798">TonB box</keyword>
<evidence type="ECO:0000256" key="2">
    <source>
        <dbReference type="ARBA" id="ARBA00009810"/>
    </source>
</evidence>
<proteinExistence type="inferred from homology"/>
<keyword evidence="5 10" id="KW-0812">Transmembrane</keyword>
<comment type="caution">
    <text evidence="14">The sequence shown here is derived from an EMBL/GenBank/DDBJ whole genome shotgun (WGS) entry which is preliminary data.</text>
</comment>
<dbReference type="GO" id="GO:0015891">
    <property type="term" value="P:siderophore transport"/>
    <property type="evidence" value="ECO:0007669"/>
    <property type="project" value="InterPro"/>
</dbReference>
<evidence type="ECO:0000256" key="4">
    <source>
        <dbReference type="ARBA" id="ARBA00022452"/>
    </source>
</evidence>
<protein>
    <submittedName>
        <fullName evidence="14">TonB-dependent siderophore receptor</fullName>
    </submittedName>
</protein>
<dbReference type="GO" id="GO:0009279">
    <property type="term" value="C:cell outer membrane"/>
    <property type="evidence" value="ECO:0007669"/>
    <property type="project" value="UniProtKB-SubCell"/>
</dbReference>
<keyword evidence="4 10" id="KW-1134">Transmembrane beta strand</keyword>
<keyword evidence="9 10" id="KW-0998">Cell outer membrane</keyword>
<evidence type="ECO:0000259" key="13">
    <source>
        <dbReference type="Pfam" id="PF07715"/>
    </source>
</evidence>
<reference evidence="14 15" key="1">
    <citation type="submission" date="2014-02" db="EMBL/GenBank/DDBJ databases">
        <title>Whole genome sequence of Sphingobium chlorophenolicum NBRC 16172.</title>
        <authorList>
            <person name="Gan H.M."/>
            <person name="Gan H.Y."/>
            <person name="Chew T.H."/>
            <person name="Savka M.A."/>
        </authorList>
    </citation>
    <scope>NUCLEOTIDE SEQUENCE [LARGE SCALE GENOMIC DNA]</scope>
    <source>
        <strain evidence="14 15">NBRC 16172</strain>
    </source>
</reference>
<dbReference type="Gene3D" id="2.40.170.20">
    <property type="entry name" value="TonB-dependent receptor, beta-barrel domain"/>
    <property type="match status" value="1"/>
</dbReference>
<dbReference type="GO" id="GO:0038023">
    <property type="term" value="F:signaling receptor activity"/>
    <property type="evidence" value="ECO:0007669"/>
    <property type="project" value="InterPro"/>
</dbReference>
<dbReference type="InterPro" id="IPR012910">
    <property type="entry name" value="Plug_dom"/>
</dbReference>
<keyword evidence="7 10" id="KW-0472">Membrane</keyword>
<dbReference type="PROSITE" id="PS52016">
    <property type="entry name" value="TONB_DEPENDENT_REC_3"/>
    <property type="match status" value="1"/>
</dbReference>
<dbReference type="SUPFAM" id="SSF56935">
    <property type="entry name" value="Porins"/>
    <property type="match status" value="1"/>
</dbReference>
<gene>
    <name evidence="14" type="ORF">BV95_00585</name>
</gene>
<dbReference type="InterPro" id="IPR037066">
    <property type="entry name" value="Plug_dom_sf"/>
</dbReference>
<evidence type="ECO:0000256" key="10">
    <source>
        <dbReference type="PROSITE-ProRule" id="PRU01360"/>
    </source>
</evidence>
<keyword evidence="8 14" id="KW-0675">Receptor</keyword>
<evidence type="ECO:0000259" key="12">
    <source>
        <dbReference type="Pfam" id="PF00593"/>
    </source>
</evidence>
<keyword evidence="3 10" id="KW-0813">Transport</keyword>
<dbReference type="GO" id="GO:0015344">
    <property type="term" value="F:siderophore uptake transmembrane transporter activity"/>
    <property type="evidence" value="ECO:0007669"/>
    <property type="project" value="TreeGrafter"/>
</dbReference>
<comment type="subcellular location">
    <subcellularLocation>
        <location evidence="1 10">Cell outer membrane</location>
        <topology evidence="1 10">Multi-pass membrane protein</topology>
    </subcellularLocation>
</comment>
<sequence>MPVVAAMLLAASDAVARATPALETQTVDEIVVTADRRGGFGADLVQVGTFRGARLIDVPLTVNVVPRELLRAQAAQSVYDALRNTAGVSRAQLNGATYDNVAIRGILVENRTSYRLNGMLPVINLVDLPVENKDRVEVLKGVGALYYGFAPPSGIVNLVTKRADRDVTEATLQVNEYAGTNAAIDLGRRFGDRAGLRFNGAAGIVETGIDRFSGERFVAALAGDLAPTDRLKLAFDVEHVSKDVTEPAALQLLPAAQGRVPAIPDPRTNFGGENLRYAAHATNWLGRADWRAFDSLVLTAEYGEARTERDRDFAQLESYGGANGQGVLRIFPTRDQRYRNRNARAELAAAFSTGPVRHNLVAGVTSNWRFQNGRNGASFTVAQSFLAPRDVQPVEPTRFTAAPLHIRDLGYYVTDRMSSGPVDLLAGLRRSEYRSRATSATGITTRFELSKWTPSVGLIVKPTGKLSLYVTYIEGLEEGGTAPSNVVNAFEVLPPAVTRQYEAGIKGELFRRVVLQLAGFRIERRFAFTDLTDNVFKLAGDTRYQGVEASLSGEVTRALSVYASGQWLDAEIRRSNQAALVGNTPENTPEWTASLFTEYRPIERLGLGAGVFHVGARAVDAANTASVDGYTLFSASARYTLAGATPMTLQLNADNLFDKRHWSAAGNNLLGVGLPRQVKLTARIPL</sequence>
<evidence type="ECO:0000313" key="15">
    <source>
        <dbReference type="Proteomes" id="UP000028411"/>
    </source>
</evidence>
<evidence type="ECO:0000313" key="14">
    <source>
        <dbReference type="EMBL" id="KEQ55036.1"/>
    </source>
</evidence>
<dbReference type="InterPro" id="IPR010105">
    <property type="entry name" value="TonB_sidphr_rcpt"/>
</dbReference>
<organism evidence="14 15">
    <name type="scientific">Sphingobium chlorophenolicum</name>
    <dbReference type="NCBI Taxonomy" id="46429"/>
    <lineage>
        <taxon>Bacteria</taxon>
        <taxon>Pseudomonadati</taxon>
        <taxon>Pseudomonadota</taxon>
        <taxon>Alphaproteobacteria</taxon>
        <taxon>Sphingomonadales</taxon>
        <taxon>Sphingomonadaceae</taxon>
        <taxon>Sphingobium</taxon>
    </lineage>
</organism>
<accession>A0A081RIL3</accession>
<evidence type="ECO:0000256" key="1">
    <source>
        <dbReference type="ARBA" id="ARBA00004571"/>
    </source>
</evidence>
<evidence type="ECO:0000256" key="8">
    <source>
        <dbReference type="ARBA" id="ARBA00023170"/>
    </source>
</evidence>
<comment type="similarity">
    <text evidence="2 10 11">Belongs to the TonB-dependent receptor family.</text>
</comment>
<dbReference type="PANTHER" id="PTHR32552">
    <property type="entry name" value="FERRICHROME IRON RECEPTOR-RELATED"/>
    <property type="match status" value="1"/>
</dbReference>
<dbReference type="NCBIfam" id="TIGR01783">
    <property type="entry name" value="TonB-siderophor"/>
    <property type="match status" value="1"/>
</dbReference>
<evidence type="ECO:0000256" key="3">
    <source>
        <dbReference type="ARBA" id="ARBA00022448"/>
    </source>
</evidence>
<dbReference type="Pfam" id="PF00593">
    <property type="entry name" value="TonB_dep_Rec_b-barrel"/>
    <property type="match status" value="1"/>
</dbReference>
<dbReference type="Pfam" id="PF07715">
    <property type="entry name" value="Plug"/>
    <property type="match status" value="1"/>
</dbReference>
<dbReference type="InterPro" id="IPR039426">
    <property type="entry name" value="TonB-dep_rcpt-like"/>
</dbReference>
<dbReference type="InterPro" id="IPR036942">
    <property type="entry name" value="Beta-barrel_TonB_sf"/>
</dbReference>
<feature type="domain" description="TonB-dependent receptor-like beta-barrel" evidence="12">
    <location>
        <begin position="261"/>
        <end position="656"/>
    </location>
</feature>
<dbReference type="Proteomes" id="UP000028411">
    <property type="component" value="Unassembled WGS sequence"/>
</dbReference>
<name>A0A081RIL3_SPHCR</name>